<protein>
    <submittedName>
        <fullName evidence="1">3529_t:CDS:1</fullName>
    </submittedName>
</protein>
<evidence type="ECO:0000313" key="2">
    <source>
        <dbReference type="Proteomes" id="UP000789702"/>
    </source>
</evidence>
<accession>A0ACA9P7I3</accession>
<dbReference type="Proteomes" id="UP000789702">
    <property type="component" value="Unassembled WGS sequence"/>
</dbReference>
<evidence type="ECO:0000313" key="1">
    <source>
        <dbReference type="EMBL" id="CAG8687986.1"/>
    </source>
</evidence>
<dbReference type="EMBL" id="CAJVPU010023351">
    <property type="protein sequence ID" value="CAG8687986.1"/>
    <property type="molecule type" value="Genomic_DNA"/>
</dbReference>
<gene>
    <name evidence="1" type="ORF">DHETER_LOCUS11102</name>
</gene>
<name>A0ACA9P7I3_9GLOM</name>
<organism evidence="1 2">
    <name type="scientific">Dentiscutata heterogama</name>
    <dbReference type="NCBI Taxonomy" id="1316150"/>
    <lineage>
        <taxon>Eukaryota</taxon>
        <taxon>Fungi</taxon>
        <taxon>Fungi incertae sedis</taxon>
        <taxon>Mucoromycota</taxon>
        <taxon>Glomeromycotina</taxon>
        <taxon>Glomeromycetes</taxon>
        <taxon>Diversisporales</taxon>
        <taxon>Gigasporaceae</taxon>
        <taxon>Dentiscutata</taxon>
    </lineage>
</organism>
<comment type="caution">
    <text evidence="1">The sequence shown here is derived from an EMBL/GenBank/DDBJ whole genome shotgun (WGS) entry which is preliminary data.</text>
</comment>
<feature type="non-terminal residue" evidence="1">
    <location>
        <position position="436"/>
    </location>
</feature>
<sequence>MTTNDDGSNLSGAAAHAVLTAAEIAGLYVPFINMVKILIDEVKKIYEDAECNKEICLIMVNRVAIAECAMNEMLDSNKNESYFQKCFLSFKRFEIVLKNIKDFTNKVSKIEGYRKFLNATEIKKKFDKLIQEYDICMKELQFTMAIASESQRRLEAQKVDNSLKNVEDTLKNVSNQLDVVVQGMNILRSQMDAQSNNIHVPRIPPDHLSDPFAFTERDIRGSESYPTVKKFYRNYVDVACKCVKDKSHDFEIELAILGILGQSQYILHFYGLSNIDNRDVMVFDWADHGTLREVYSSYDIPWTRKICILRDICRGLVFLRSADVFHHDMRCENIFVLHNLDPKIGNFKCARKADAKTRNLEHLVTNIIRWMAPEQIKKYKDKRHDDKKYHYTFHCEMFSFGMLIWELCYEKMPYENRDIQYISNHVLSGNREKLLT</sequence>
<keyword evidence="2" id="KW-1185">Reference proteome</keyword>
<proteinExistence type="predicted"/>
<reference evidence="1" key="1">
    <citation type="submission" date="2021-06" db="EMBL/GenBank/DDBJ databases">
        <authorList>
            <person name="Kallberg Y."/>
            <person name="Tangrot J."/>
            <person name="Rosling A."/>
        </authorList>
    </citation>
    <scope>NUCLEOTIDE SEQUENCE</scope>
    <source>
        <strain evidence="1">IL203A</strain>
    </source>
</reference>